<dbReference type="Proteomes" id="UP000272942">
    <property type="component" value="Unassembled WGS sequence"/>
</dbReference>
<dbReference type="EMBL" id="UZAN01071735">
    <property type="protein sequence ID" value="VDP95118.1"/>
    <property type="molecule type" value="Genomic_DNA"/>
</dbReference>
<reference evidence="2 3" key="2">
    <citation type="submission" date="2018-11" db="EMBL/GenBank/DDBJ databases">
        <authorList>
            <consortium name="Pathogen Informatics"/>
        </authorList>
    </citation>
    <scope>NUCLEOTIDE SEQUENCE [LARGE SCALE GENOMIC DNA]</scope>
    <source>
        <strain evidence="2 3">Egypt</strain>
    </source>
</reference>
<feature type="region of interest" description="Disordered" evidence="1">
    <location>
        <begin position="1"/>
        <end position="35"/>
    </location>
</feature>
<dbReference type="WBParaSite" id="ECPE_0001785101-mRNA-1">
    <property type="protein sequence ID" value="ECPE_0001785101-mRNA-1"/>
    <property type="gene ID" value="ECPE_0001785101"/>
</dbReference>
<dbReference type="OrthoDB" id="10068075at2759"/>
<organism evidence="4">
    <name type="scientific">Echinostoma caproni</name>
    <dbReference type="NCBI Taxonomy" id="27848"/>
    <lineage>
        <taxon>Eukaryota</taxon>
        <taxon>Metazoa</taxon>
        <taxon>Spiralia</taxon>
        <taxon>Lophotrochozoa</taxon>
        <taxon>Platyhelminthes</taxon>
        <taxon>Trematoda</taxon>
        <taxon>Digenea</taxon>
        <taxon>Plagiorchiida</taxon>
        <taxon>Echinostomata</taxon>
        <taxon>Echinostomatoidea</taxon>
        <taxon>Echinostomatidae</taxon>
        <taxon>Echinostoma</taxon>
    </lineage>
</organism>
<evidence type="ECO:0000313" key="4">
    <source>
        <dbReference type="WBParaSite" id="ECPE_0001785101-mRNA-1"/>
    </source>
</evidence>
<feature type="compositionally biased region" description="Polar residues" evidence="1">
    <location>
        <begin position="15"/>
        <end position="26"/>
    </location>
</feature>
<accession>A0A183BF21</accession>
<evidence type="ECO:0000313" key="2">
    <source>
        <dbReference type="EMBL" id="VDP95118.1"/>
    </source>
</evidence>
<protein>
    <submittedName>
        <fullName evidence="4">Transposase</fullName>
    </submittedName>
</protein>
<evidence type="ECO:0000256" key="1">
    <source>
        <dbReference type="SAM" id="MobiDB-lite"/>
    </source>
</evidence>
<reference evidence="4" key="1">
    <citation type="submission" date="2016-06" db="UniProtKB">
        <authorList>
            <consortium name="WormBaseParasite"/>
        </authorList>
    </citation>
    <scope>IDENTIFICATION</scope>
</reference>
<dbReference type="AlphaFoldDB" id="A0A183BF21"/>
<gene>
    <name evidence="2" type="ORF">ECPE_LOCUS17806</name>
</gene>
<proteinExistence type="predicted"/>
<keyword evidence="3" id="KW-1185">Reference proteome</keyword>
<sequence>MPRPKNNRAYWTDARSGSTADRSNVPPTVDRPAQGGANIIRREPQKLLDIHWEFDYFFECRVVDPGQKFLYLKPYCRGKARDATEECVMLRS</sequence>
<evidence type="ECO:0000313" key="3">
    <source>
        <dbReference type="Proteomes" id="UP000272942"/>
    </source>
</evidence>
<name>A0A183BF21_9TREM</name>